<name>A0A4C1SLI7_EUMVA</name>
<comment type="caution">
    <text evidence="1">The sequence shown here is derived from an EMBL/GenBank/DDBJ whole genome shotgun (WGS) entry which is preliminary data.</text>
</comment>
<dbReference type="EMBL" id="BGZK01000009">
    <property type="protein sequence ID" value="GBP03073.1"/>
    <property type="molecule type" value="Genomic_DNA"/>
</dbReference>
<dbReference type="Proteomes" id="UP000299102">
    <property type="component" value="Unassembled WGS sequence"/>
</dbReference>
<reference evidence="1 2" key="1">
    <citation type="journal article" date="2019" name="Commun. Biol.">
        <title>The bagworm genome reveals a unique fibroin gene that provides high tensile strength.</title>
        <authorList>
            <person name="Kono N."/>
            <person name="Nakamura H."/>
            <person name="Ohtoshi R."/>
            <person name="Tomita M."/>
            <person name="Numata K."/>
            <person name="Arakawa K."/>
        </authorList>
    </citation>
    <scope>NUCLEOTIDE SEQUENCE [LARGE SCALE GENOMIC DNA]</scope>
</reference>
<evidence type="ECO:0000313" key="1">
    <source>
        <dbReference type="EMBL" id="GBP03073.1"/>
    </source>
</evidence>
<protein>
    <submittedName>
        <fullName evidence="1">Uncharacterized protein</fullName>
    </submittedName>
</protein>
<sequence length="135" mass="15037">MDVESAQADGFPSILQCDRSRSSDGNSITLALQDAGGLKDERANLISFVLMNIFHIALPLRYILASGNVPNHNITVGSQNIKEQLQPLDIPFRLVWFEVLVKNELVPRSIPVTAANKYFIEELFAGNKLSSFLRH</sequence>
<evidence type="ECO:0000313" key="2">
    <source>
        <dbReference type="Proteomes" id="UP000299102"/>
    </source>
</evidence>
<dbReference type="AlphaFoldDB" id="A0A4C1SLI7"/>
<gene>
    <name evidence="1" type="ORF">EVAR_2560_1</name>
</gene>
<keyword evidence="2" id="KW-1185">Reference proteome</keyword>
<organism evidence="1 2">
    <name type="scientific">Eumeta variegata</name>
    <name type="common">Bagworm moth</name>
    <name type="synonym">Eumeta japonica</name>
    <dbReference type="NCBI Taxonomy" id="151549"/>
    <lineage>
        <taxon>Eukaryota</taxon>
        <taxon>Metazoa</taxon>
        <taxon>Ecdysozoa</taxon>
        <taxon>Arthropoda</taxon>
        <taxon>Hexapoda</taxon>
        <taxon>Insecta</taxon>
        <taxon>Pterygota</taxon>
        <taxon>Neoptera</taxon>
        <taxon>Endopterygota</taxon>
        <taxon>Lepidoptera</taxon>
        <taxon>Glossata</taxon>
        <taxon>Ditrysia</taxon>
        <taxon>Tineoidea</taxon>
        <taxon>Psychidae</taxon>
        <taxon>Oiketicinae</taxon>
        <taxon>Eumeta</taxon>
    </lineage>
</organism>
<proteinExistence type="predicted"/>
<accession>A0A4C1SLI7</accession>